<dbReference type="GO" id="GO:0033314">
    <property type="term" value="P:mitotic DNA replication checkpoint signaling"/>
    <property type="evidence" value="ECO:0007669"/>
    <property type="project" value="InterPro"/>
</dbReference>
<feature type="domain" description="Treslin N-terminal" evidence="1">
    <location>
        <begin position="28"/>
        <end position="203"/>
    </location>
</feature>
<evidence type="ECO:0000313" key="2">
    <source>
        <dbReference type="EMBL" id="KAG7170886.1"/>
    </source>
</evidence>
<evidence type="ECO:0000313" key="3">
    <source>
        <dbReference type="Proteomes" id="UP000747542"/>
    </source>
</evidence>
<gene>
    <name evidence="2" type="primary">ticrr-L1</name>
    <name evidence="2" type="ORF">Hamer_G012452</name>
</gene>
<dbReference type="Pfam" id="PF21854">
    <property type="entry name" value="Treslin_N"/>
    <property type="match status" value="1"/>
</dbReference>
<dbReference type="EMBL" id="JAHLQT010013238">
    <property type="protein sequence ID" value="KAG7170886.1"/>
    <property type="molecule type" value="Genomic_DNA"/>
</dbReference>
<organism evidence="2 3">
    <name type="scientific">Homarus americanus</name>
    <name type="common">American lobster</name>
    <dbReference type="NCBI Taxonomy" id="6706"/>
    <lineage>
        <taxon>Eukaryota</taxon>
        <taxon>Metazoa</taxon>
        <taxon>Ecdysozoa</taxon>
        <taxon>Arthropoda</taxon>
        <taxon>Crustacea</taxon>
        <taxon>Multicrustacea</taxon>
        <taxon>Malacostraca</taxon>
        <taxon>Eumalacostraca</taxon>
        <taxon>Eucarida</taxon>
        <taxon>Decapoda</taxon>
        <taxon>Pleocyemata</taxon>
        <taxon>Astacidea</taxon>
        <taxon>Nephropoidea</taxon>
        <taxon>Nephropidae</taxon>
        <taxon>Homarus</taxon>
    </lineage>
</organism>
<accession>A0A8J5N1C1</accession>
<evidence type="ECO:0000259" key="1">
    <source>
        <dbReference type="Pfam" id="PF21854"/>
    </source>
</evidence>
<comment type="caution">
    <text evidence="2">The sequence shown here is derived from an EMBL/GenBank/DDBJ whole genome shotgun (WGS) entry which is preliminary data.</text>
</comment>
<dbReference type="Proteomes" id="UP000747542">
    <property type="component" value="Unassembled WGS sequence"/>
</dbReference>
<feature type="non-terminal residue" evidence="2">
    <location>
        <position position="1"/>
    </location>
</feature>
<name>A0A8J5N1C1_HOMAM</name>
<reference evidence="2" key="1">
    <citation type="journal article" date="2021" name="Sci. Adv.">
        <title>The American lobster genome reveals insights on longevity, neural, and immune adaptations.</title>
        <authorList>
            <person name="Polinski J.M."/>
            <person name="Zimin A.V."/>
            <person name="Clark K.F."/>
            <person name="Kohn A.B."/>
            <person name="Sadowski N."/>
            <person name="Timp W."/>
            <person name="Ptitsyn A."/>
            <person name="Khanna P."/>
            <person name="Romanova D.Y."/>
            <person name="Williams P."/>
            <person name="Greenwood S.J."/>
            <person name="Moroz L.L."/>
            <person name="Walt D.R."/>
            <person name="Bodnar A.G."/>
        </authorList>
    </citation>
    <scope>NUCLEOTIDE SEQUENCE</scope>
    <source>
        <strain evidence="2">GMGI-L3</strain>
    </source>
</reference>
<dbReference type="GO" id="GO:0007095">
    <property type="term" value="P:mitotic G2 DNA damage checkpoint signaling"/>
    <property type="evidence" value="ECO:0007669"/>
    <property type="project" value="TreeGrafter"/>
</dbReference>
<proteinExistence type="predicted"/>
<dbReference type="GO" id="GO:0005634">
    <property type="term" value="C:nucleus"/>
    <property type="evidence" value="ECO:0007669"/>
    <property type="project" value="InterPro"/>
</dbReference>
<dbReference type="GO" id="GO:0010212">
    <property type="term" value="P:response to ionizing radiation"/>
    <property type="evidence" value="ECO:0007669"/>
    <property type="project" value="InterPro"/>
</dbReference>
<sequence>MFSSVQVVLLFDVNSFAETCKNESELEQNVAKLKLGSLKLLTEFGAQTEKGLEVVRWACKYYDSLNFKPDTSRKDFIDFNKKSFEDFENDLTDRYCKAFDRKETGSEPSAASHHTSDSYRPHCYILKKCLQEVLLDYNWDTPDITSPVKTTRRKVKAGHNKLIPEDVGLYNTVIVWTNVPNNLNDAKEFCGCKGIEASDLHITGDDFMASIVDPSMVKSFQEDKRICLNFVNLRDCLLSNGDVIDAQVTSAIQGGLAKLSGGLHPICNIVQTVVSKIAKDEEISAPSCVFPPPAAYIAGLGVQVSWWKKAKSGRPRRPQPGPALIWEDSDGISYLKAQLEVLAVHGSCSREWGNAVVVGVVRSSAVSILAIAGGMGHLYVCHAPNTTFTTLVHVLAKYQLSMVLKLSCGGIAVLCPWAGGVGCLAVMSASGLVTPPLSNQASNKESRYTDPHLLKFVAQTVEKCLNGAPPHTSGEPSTTTKRFSANQTERWFKPLDACSDSIKQIRKKRVNRIERKAMQERLQKRYRPQIPRPLATGEIGPLDLVDITQPPADPAPAAKPTMSRAQQLVKKSHIVTAQQKVKDTEELVQSLLCLRDGYSSLMNINDDNEEEESRSSSIREYHVEEIMKMLRAISLRYNPATMASFLQETVLD</sequence>
<dbReference type="AlphaFoldDB" id="A0A8J5N1C1"/>
<dbReference type="GO" id="GO:0030174">
    <property type="term" value="P:regulation of DNA-templated DNA replication initiation"/>
    <property type="evidence" value="ECO:0007669"/>
    <property type="project" value="TreeGrafter"/>
</dbReference>
<dbReference type="GO" id="GO:0006260">
    <property type="term" value="P:DNA replication"/>
    <property type="evidence" value="ECO:0007669"/>
    <property type="project" value="InterPro"/>
</dbReference>
<dbReference type="GO" id="GO:0003682">
    <property type="term" value="F:chromatin binding"/>
    <property type="evidence" value="ECO:0007669"/>
    <property type="project" value="TreeGrafter"/>
</dbReference>
<dbReference type="InterPro" id="IPR026153">
    <property type="entry name" value="Treslin"/>
</dbReference>
<dbReference type="InterPro" id="IPR053919">
    <property type="entry name" value="Treslin_N"/>
</dbReference>
<dbReference type="PANTHER" id="PTHR21556:SF2">
    <property type="entry name" value="TRESLIN"/>
    <property type="match status" value="1"/>
</dbReference>
<keyword evidence="3" id="KW-1185">Reference proteome</keyword>
<protein>
    <submittedName>
        <fullName evidence="2">Treslin-like 1</fullName>
    </submittedName>
</protein>
<dbReference type="PANTHER" id="PTHR21556">
    <property type="entry name" value="TRESLIN"/>
    <property type="match status" value="1"/>
</dbReference>